<comment type="caution">
    <text evidence="2">The sequence shown here is derived from an EMBL/GenBank/DDBJ whole genome shotgun (WGS) entry which is preliminary data.</text>
</comment>
<feature type="transmembrane region" description="Helical" evidence="1">
    <location>
        <begin position="124"/>
        <end position="142"/>
    </location>
</feature>
<proteinExistence type="predicted"/>
<feature type="transmembrane region" description="Helical" evidence="1">
    <location>
        <begin position="89"/>
        <end position="112"/>
    </location>
</feature>
<accession>A0A1F6MG92</accession>
<keyword evidence="1" id="KW-1133">Transmembrane helix</keyword>
<evidence type="ECO:0000313" key="3">
    <source>
        <dbReference type="Proteomes" id="UP000177953"/>
    </source>
</evidence>
<dbReference type="Proteomes" id="UP000177953">
    <property type="component" value="Unassembled WGS sequence"/>
</dbReference>
<feature type="transmembrane region" description="Helical" evidence="1">
    <location>
        <begin position="65"/>
        <end position="82"/>
    </location>
</feature>
<evidence type="ECO:0000313" key="2">
    <source>
        <dbReference type="EMBL" id="OGH70675.1"/>
    </source>
</evidence>
<sequence length="149" mass="16867">MIFLGQMDRFNLRILKKYSRPLARLVLFIVFFWFGALKLAMVSPANSLVADLLEKTLPFITFSKFIRAFGAYEMIIGVLFLIPRAERIAIALLIPHMIAAFLPLILLPAVAWQNFLVPTMEGQYIIKNLVIIALAFSVAARLQPLDSSR</sequence>
<dbReference type="EMBL" id="MFPU01000003">
    <property type="protein sequence ID" value="OGH70675.1"/>
    <property type="molecule type" value="Genomic_DNA"/>
</dbReference>
<keyword evidence="1" id="KW-0472">Membrane</keyword>
<keyword evidence="1" id="KW-0812">Transmembrane</keyword>
<evidence type="ECO:0000256" key="1">
    <source>
        <dbReference type="SAM" id="Phobius"/>
    </source>
</evidence>
<name>A0A1F6MG92_9BACT</name>
<reference evidence="2 3" key="1">
    <citation type="journal article" date="2016" name="Nat. Commun.">
        <title>Thousands of microbial genomes shed light on interconnected biogeochemical processes in an aquifer system.</title>
        <authorList>
            <person name="Anantharaman K."/>
            <person name="Brown C.T."/>
            <person name="Hug L.A."/>
            <person name="Sharon I."/>
            <person name="Castelle C.J."/>
            <person name="Probst A.J."/>
            <person name="Thomas B.C."/>
            <person name="Singh A."/>
            <person name="Wilkins M.J."/>
            <person name="Karaoz U."/>
            <person name="Brodie E.L."/>
            <person name="Williams K.H."/>
            <person name="Hubbard S.S."/>
            <person name="Banfield J.F."/>
        </authorList>
    </citation>
    <scope>NUCLEOTIDE SEQUENCE [LARGE SCALE GENOMIC DNA]</scope>
</reference>
<feature type="transmembrane region" description="Helical" evidence="1">
    <location>
        <begin position="21"/>
        <end position="45"/>
    </location>
</feature>
<organism evidence="2 3">
    <name type="scientific">Candidatus Magasanikbacteria bacterium RIFCSPHIGHO2_01_FULL_47_8</name>
    <dbReference type="NCBI Taxonomy" id="1798673"/>
    <lineage>
        <taxon>Bacteria</taxon>
        <taxon>Candidatus Magasanikiibacteriota</taxon>
    </lineage>
</organism>
<gene>
    <name evidence="2" type="ORF">A2754_01685</name>
</gene>
<evidence type="ECO:0008006" key="4">
    <source>
        <dbReference type="Google" id="ProtNLM"/>
    </source>
</evidence>
<dbReference type="AlphaFoldDB" id="A0A1F6MG92"/>
<protein>
    <recommendedName>
        <fullName evidence="4">DoxX family protein</fullName>
    </recommendedName>
</protein>